<reference evidence="1 2" key="1">
    <citation type="submission" date="2020-08" db="EMBL/GenBank/DDBJ databases">
        <title>Plant Genome Project.</title>
        <authorList>
            <person name="Zhang R.-G."/>
        </authorList>
    </citation>
    <scope>NUCLEOTIDE SEQUENCE [LARGE SCALE GENOMIC DNA]</scope>
    <source>
        <tissue evidence="1">Rhizome</tissue>
    </source>
</reference>
<evidence type="ECO:0000313" key="1">
    <source>
        <dbReference type="EMBL" id="KAG6530783.1"/>
    </source>
</evidence>
<dbReference type="Proteomes" id="UP000734854">
    <property type="component" value="Unassembled WGS sequence"/>
</dbReference>
<proteinExistence type="predicted"/>
<dbReference type="AlphaFoldDB" id="A0A8J5HQ39"/>
<gene>
    <name evidence="1" type="ORF">ZIOFF_004541</name>
</gene>
<accession>A0A8J5HQ39</accession>
<dbReference type="EMBL" id="JACMSC010000002">
    <property type="protein sequence ID" value="KAG6530783.1"/>
    <property type="molecule type" value="Genomic_DNA"/>
</dbReference>
<sequence length="94" mass="10761">MPLENQDLNVPQVLLVEGIVDKTEANEAAERNRKPMMLEKQYHDELNMELRGITYSSLANVNLDNIVDNGNEDCYLCGRTQRPFTGYNVTTKEK</sequence>
<keyword evidence="2" id="KW-1185">Reference proteome</keyword>
<protein>
    <submittedName>
        <fullName evidence="1">Uncharacterized protein</fullName>
    </submittedName>
</protein>
<evidence type="ECO:0000313" key="2">
    <source>
        <dbReference type="Proteomes" id="UP000734854"/>
    </source>
</evidence>
<comment type="caution">
    <text evidence="1">The sequence shown here is derived from an EMBL/GenBank/DDBJ whole genome shotgun (WGS) entry which is preliminary data.</text>
</comment>
<organism evidence="1 2">
    <name type="scientific">Zingiber officinale</name>
    <name type="common">Ginger</name>
    <name type="synonym">Amomum zingiber</name>
    <dbReference type="NCBI Taxonomy" id="94328"/>
    <lineage>
        <taxon>Eukaryota</taxon>
        <taxon>Viridiplantae</taxon>
        <taxon>Streptophyta</taxon>
        <taxon>Embryophyta</taxon>
        <taxon>Tracheophyta</taxon>
        <taxon>Spermatophyta</taxon>
        <taxon>Magnoliopsida</taxon>
        <taxon>Liliopsida</taxon>
        <taxon>Zingiberales</taxon>
        <taxon>Zingiberaceae</taxon>
        <taxon>Zingiber</taxon>
    </lineage>
</organism>
<name>A0A8J5HQ39_ZINOF</name>